<dbReference type="PRINTS" id="PR00452">
    <property type="entry name" value="SH3DOMAIN"/>
</dbReference>
<dbReference type="InterPro" id="IPR051717">
    <property type="entry name" value="MFS_MFSD6"/>
</dbReference>
<feature type="region of interest" description="Disordered" evidence="8">
    <location>
        <begin position="51"/>
        <end position="134"/>
    </location>
</feature>
<comment type="caution">
    <text evidence="11">The sequence shown here is derived from an EMBL/GenBank/DDBJ whole genome shotgun (WGS) entry which is preliminary data.</text>
</comment>
<dbReference type="PRINTS" id="PR01217">
    <property type="entry name" value="PRICHEXTENSN"/>
</dbReference>
<feature type="transmembrane region" description="Helical" evidence="9">
    <location>
        <begin position="818"/>
        <end position="836"/>
    </location>
</feature>
<evidence type="ECO:0000256" key="7">
    <source>
        <dbReference type="PROSITE-ProRule" id="PRU00192"/>
    </source>
</evidence>
<reference evidence="11" key="1">
    <citation type="submission" date="2020-12" db="EMBL/GenBank/DDBJ databases">
        <title>Metabolic potential, ecology and presence of endohyphal bacteria is reflected in genomic diversity of Mucoromycotina.</title>
        <authorList>
            <person name="Muszewska A."/>
            <person name="Okrasinska A."/>
            <person name="Steczkiewicz K."/>
            <person name="Drgas O."/>
            <person name="Orlowska M."/>
            <person name="Perlinska-Lenart U."/>
            <person name="Aleksandrzak-Piekarczyk T."/>
            <person name="Szatraj K."/>
            <person name="Zielenkiewicz U."/>
            <person name="Pilsyk S."/>
            <person name="Malc E."/>
            <person name="Mieczkowski P."/>
            <person name="Kruszewska J.S."/>
            <person name="Biernat P."/>
            <person name="Pawlowska J."/>
        </authorList>
    </citation>
    <scope>NUCLEOTIDE SEQUENCE</scope>
    <source>
        <strain evidence="11">WA0000017839</strain>
    </source>
</reference>
<dbReference type="AlphaFoldDB" id="A0A8H7QSH5"/>
<feature type="transmembrane region" description="Helical" evidence="9">
    <location>
        <begin position="656"/>
        <end position="678"/>
    </location>
</feature>
<name>A0A8H7QSH5_9FUNG</name>
<evidence type="ECO:0000256" key="3">
    <source>
        <dbReference type="ARBA" id="ARBA00022443"/>
    </source>
</evidence>
<dbReference type="PANTHER" id="PTHR16172:SF41">
    <property type="entry name" value="MAJOR FACILITATOR SUPERFAMILY DOMAIN-CONTAINING PROTEIN 6-LIKE"/>
    <property type="match status" value="1"/>
</dbReference>
<dbReference type="SUPFAM" id="SSF50044">
    <property type="entry name" value="SH3-domain"/>
    <property type="match status" value="1"/>
</dbReference>
<comment type="similarity">
    <text evidence="2">Belongs to the major facilitator superfamily. MFSD6 family.</text>
</comment>
<evidence type="ECO:0000256" key="6">
    <source>
        <dbReference type="ARBA" id="ARBA00023136"/>
    </source>
</evidence>
<keyword evidence="3 7" id="KW-0728">SH3 domain</keyword>
<evidence type="ECO:0000313" key="11">
    <source>
        <dbReference type="EMBL" id="KAG2197876.1"/>
    </source>
</evidence>
<feature type="region of interest" description="Disordered" evidence="8">
    <location>
        <begin position="202"/>
        <end position="232"/>
    </location>
</feature>
<dbReference type="Pfam" id="PF00018">
    <property type="entry name" value="SH3_1"/>
    <property type="match status" value="1"/>
</dbReference>
<accession>A0A8H7QSH5</accession>
<feature type="transmembrane region" description="Helical" evidence="9">
    <location>
        <begin position="788"/>
        <end position="806"/>
    </location>
</feature>
<keyword evidence="12" id="KW-1185">Reference proteome</keyword>
<feature type="transmembrane region" description="Helical" evidence="9">
    <location>
        <begin position="684"/>
        <end position="704"/>
    </location>
</feature>
<evidence type="ECO:0000256" key="1">
    <source>
        <dbReference type="ARBA" id="ARBA00004141"/>
    </source>
</evidence>
<dbReference type="Gene3D" id="2.30.30.40">
    <property type="entry name" value="SH3 Domains"/>
    <property type="match status" value="1"/>
</dbReference>
<evidence type="ECO:0000256" key="4">
    <source>
        <dbReference type="ARBA" id="ARBA00022692"/>
    </source>
</evidence>
<feature type="transmembrane region" description="Helical" evidence="9">
    <location>
        <begin position="445"/>
        <end position="461"/>
    </location>
</feature>
<dbReference type="InterPro" id="IPR024989">
    <property type="entry name" value="MFS_assoc_dom"/>
</dbReference>
<evidence type="ECO:0000256" key="5">
    <source>
        <dbReference type="ARBA" id="ARBA00022989"/>
    </source>
</evidence>
<feature type="domain" description="SH3" evidence="10">
    <location>
        <begin position="141"/>
        <end position="201"/>
    </location>
</feature>
<keyword evidence="4 9" id="KW-0812">Transmembrane</keyword>
<dbReference type="InterPro" id="IPR036028">
    <property type="entry name" value="SH3-like_dom_sf"/>
</dbReference>
<dbReference type="SUPFAM" id="SSF103473">
    <property type="entry name" value="MFS general substrate transporter"/>
    <property type="match status" value="2"/>
</dbReference>
<comment type="subcellular location">
    <subcellularLocation>
        <location evidence="1">Membrane</location>
        <topology evidence="1">Multi-pass membrane protein</topology>
    </subcellularLocation>
</comment>
<feature type="transmembrane region" description="Helical" evidence="9">
    <location>
        <begin position="749"/>
        <end position="767"/>
    </location>
</feature>
<feature type="compositionally biased region" description="Low complexity" evidence="8">
    <location>
        <begin position="62"/>
        <end position="72"/>
    </location>
</feature>
<dbReference type="PANTHER" id="PTHR16172">
    <property type="entry name" value="MAJOR FACILITATOR SUPERFAMILY DOMAIN-CONTAINING PROTEIN 6-LIKE"/>
    <property type="match status" value="1"/>
</dbReference>
<evidence type="ECO:0000313" key="12">
    <source>
        <dbReference type="Proteomes" id="UP000603453"/>
    </source>
</evidence>
<feature type="transmembrane region" description="Helical" evidence="9">
    <location>
        <begin position="302"/>
        <end position="321"/>
    </location>
</feature>
<dbReference type="Gene3D" id="1.20.1250.20">
    <property type="entry name" value="MFS general substrate transporter like domains"/>
    <property type="match status" value="2"/>
</dbReference>
<dbReference type="OrthoDB" id="2286425at2759"/>
<evidence type="ECO:0000259" key="10">
    <source>
        <dbReference type="PROSITE" id="PS50002"/>
    </source>
</evidence>
<feature type="transmembrane region" description="Helical" evidence="9">
    <location>
        <begin position="716"/>
        <end position="737"/>
    </location>
</feature>
<sequence length="840" mass="92974">MTTDATHVANHMLESILRDLCFLKENKFIPNQAYNDVVSILPSRIQERTITLPSLPPPTAPAPTTTTTTMMIESVKPPLPTRKSTRESPVPASRDVSSFPKLPTRRTNDWQPQPEQEKHAASPPPPAPPAYTQKPVIPETNILTSAEALYDYHGEDPSTDLSFKQGNIIEVTEYVNDDWWKGSVNGKSGIFPQNHVKKIAPSIKPKRPWVPPTSAKPSFSTSTPTTTPPYSYPPPPTAAIYQPPPPQTYNTSSSASSASYYQPAYNQPTYNQPPVAQPPVTTAVATEEEGGDKKVHNMAKKFGGHVATAATWGFGATPHAVTTSIHPFLPLYFAHMLKFDILTISILISCTLILRVPASAFWIDLVDHKPPLHGVFTGLLTAIGTAGILLILSVPPSWTSMTLPVAILSTILDGLFYQPLIVLIDSAIIKILGDYKILYAKERQYGKLASAIMSIGIGWNLDDDHDFDTLMVTTLIGSVILFLLSLSTNVQAADPSLLDIIQCHEEMDETSPLTKYSGLHQTETTSCYKPYSLFGEQLSHISEEDASMLRRMITTNSTSIRPLPASIHSSPYTPPISRNNNIPIHFINDNLPPSFELARLPYPPPVSPSVVLITFIPGYYQKHQHYRPLPSNLPHEEEYYYLHCYQQQSKWILKSFMSSIFCLGLVHGMTQSLLYIYLHDALELPMHLIGIVGLIIITADLLASKLVIWIIHRFQLYVIIACAHVVLVLCALCYTWLQPRLLSTELFVIILQCLQGLSLHSIWLLAAHQVDSVVLTGHKRMMLKGGMAALYSSLGPAVGVLIMGYLVSQHGIEGYTLVYQYAAGFTVLSAILSWEWSTTD</sequence>
<proteinExistence type="inferred from homology"/>
<dbReference type="Proteomes" id="UP000603453">
    <property type="component" value="Unassembled WGS sequence"/>
</dbReference>
<dbReference type="Pfam" id="PF12832">
    <property type="entry name" value="MFS_1_like"/>
    <property type="match status" value="1"/>
</dbReference>
<feature type="transmembrane region" description="Helical" evidence="9">
    <location>
        <begin position="467"/>
        <end position="486"/>
    </location>
</feature>
<protein>
    <recommendedName>
        <fullName evidence="10">SH3 domain-containing protein</fullName>
    </recommendedName>
</protein>
<dbReference type="PROSITE" id="PS50002">
    <property type="entry name" value="SH3"/>
    <property type="match status" value="1"/>
</dbReference>
<keyword evidence="6 9" id="KW-0472">Membrane</keyword>
<dbReference type="InterPro" id="IPR001452">
    <property type="entry name" value="SH3_domain"/>
</dbReference>
<dbReference type="InterPro" id="IPR036259">
    <property type="entry name" value="MFS_trans_sf"/>
</dbReference>
<dbReference type="EMBL" id="JAEPRD010000120">
    <property type="protein sequence ID" value="KAG2197876.1"/>
    <property type="molecule type" value="Genomic_DNA"/>
</dbReference>
<gene>
    <name evidence="11" type="ORF">INT47_003545</name>
</gene>
<keyword evidence="5 9" id="KW-1133">Transmembrane helix</keyword>
<feature type="transmembrane region" description="Helical" evidence="9">
    <location>
        <begin position="341"/>
        <end position="363"/>
    </location>
</feature>
<dbReference type="FunFam" id="2.30.30.40:FF:000072">
    <property type="entry name" value="Unconventional Myosin IB"/>
    <property type="match status" value="1"/>
</dbReference>
<evidence type="ECO:0000256" key="9">
    <source>
        <dbReference type="SAM" id="Phobius"/>
    </source>
</evidence>
<feature type="compositionally biased region" description="Low complexity" evidence="8">
    <location>
        <begin position="212"/>
        <end position="225"/>
    </location>
</feature>
<dbReference type="GO" id="GO:0016020">
    <property type="term" value="C:membrane"/>
    <property type="evidence" value="ECO:0007669"/>
    <property type="project" value="UniProtKB-SubCell"/>
</dbReference>
<dbReference type="SMART" id="SM00326">
    <property type="entry name" value="SH3"/>
    <property type="match status" value="1"/>
</dbReference>
<feature type="transmembrane region" description="Helical" evidence="9">
    <location>
        <begin position="375"/>
        <end position="395"/>
    </location>
</feature>
<organism evidence="11 12">
    <name type="scientific">Mucor saturninus</name>
    <dbReference type="NCBI Taxonomy" id="64648"/>
    <lineage>
        <taxon>Eukaryota</taxon>
        <taxon>Fungi</taxon>
        <taxon>Fungi incertae sedis</taxon>
        <taxon>Mucoromycota</taxon>
        <taxon>Mucoromycotina</taxon>
        <taxon>Mucoromycetes</taxon>
        <taxon>Mucorales</taxon>
        <taxon>Mucorineae</taxon>
        <taxon>Mucoraceae</taxon>
        <taxon>Mucor</taxon>
    </lineage>
</organism>
<evidence type="ECO:0000256" key="8">
    <source>
        <dbReference type="SAM" id="MobiDB-lite"/>
    </source>
</evidence>
<evidence type="ECO:0000256" key="2">
    <source>
        <dbReference type="ARBA" id="ARBA00005241"/>
    </source>
</evidence>